<dbReference type="PRINTS" id="PR00081">
    <property type="entry name" value="GDHRDH"/>
</dbReference>
<proteinExistence type="predicted"/>
<protein>
    <submittedName>
        <fullName evidence="2">SDR family NAD(P)-dependent oxidoreductase</fullName>
    </submittedName>
</protein>
<dbReference type="Gene3D" id="3.40.50.720">
    <property type="entry name" value="NAD(P)-binding Rossmann-like Domain"/>
    <property type="match status" value="1"/>
</dbReference>
<evidence type="ECO:0000313" key="3">
    <source>
        <dbReference type="Proteomes" id="UP000719917"/>
    </source>
</evidence>
<gene>
    <name evidence="2" type="ORF">GTU77_09920</name>
</gene>
<name>A0AAJ2Z0V7_WEICO</name>
<sequence>MEGTMKTIVITGASDGIGAAAAKELVSLGHQVVIVGRNPEKTATVATELGMPYHLADFTKLADVKRLADELRQYDHIDVLANNAGGIMGDRTLTADGFEKTFQVNHLAGFLLTNLLLDKLLADHATVIQTSSIAANLFVKTFDVDNVNLAREYTSEKAYGYAKYENILFTRELQRRYGDQLTAVAFHPGVVRTSFSSESNTFMRWLYRTPLKYLGTISPERSAKRLVNLALGVPGTDFIAGEVYDGKKLLPVKVVDDGNANARQLWEESAKMVAQFTSIIEETRL</sequence>
<dbReference type="InterPro" id="IPR036291">
    <property type="entry name" value="NAD(P)-bd_dom_sf"/>
</dbReference>
<dbReference type="Pfam" id="PF00106">
    <property type="entry name" value="adh_short"/>
    <property type="match status" value="1"/>
</dbReference>
<dbReference type="InterPro" id="IPR002347">
    <property type="entry name" value="SDR_fam"/>
</dbReference>
<dbReference type="PANTHER" id="PTHR43157">
    <property type="entry name" value="PHOSPHATIDYLINOSITOL-GLYCAN BIOSYNTHESIS CLASS F PROTEIN-RELATED"/>
    <property type="match status" value="1"/>
</dbReference>
<dbReference type="SUPFAM" id="SSF51735">
    <property type="entry name" value="NAD(P)-binding Rossmann-fold domains"/>
    <property type="match status" value="1"/>
</dbReference>
<dbReference type="AlphaFoldDB" id="A0AAJ2Z0V7"/>
<accession>A0AAJ2Z0V7</accession>
<comment type="caution">
    <text evidence="2">The sequence shown here is derived from an EMBL/GenBank/DDBJ whole genome shotgun (WGS) entry which is preliminary data.</text>
</comment>
<dbReference type="GO" id="GO:0016491">
    <property type="term" value="F:oxidoreductase activity"/>
    <property type="evidence" value="ECO:0007669"/>
    <property type="project" value="UniProtKB-KW"/>
</dbReference>
<dbReference type="EMBL" id="JAAAMQ010000033">
    <property type="protein sequence ID" value="NBA12516.1"/>
    <property type="molecule type" value="Genomic_DNA"/>
</dbReference>
<evidence type="ECO:0000256" key="1">
    <source>
        <dbReference type="ARBA" id="ARBA00023002"/>
    </source>
</evidence>
<reference evidence="2" key="1">
    <citation type="submission" date="2020-01" db="EMBL/GenBank/DDBJ databases">
        <title>First Reported Case and Whole Genome of Weissella confusa in an Equid.</title>
        <authorList>
            <person name="Little S.V."/>
            <person name="Lawhon S.D."/>
        </authorList>
    </citation>
    <scope>NUCLEOTIDE SEQUENCE</scope>
    <source>
        <strain evidence="2">718955</strain>
    </source>
</reference>
<dbReference type="PANTHER" id="PTHR43157:SF31">
    <property type="entry name" value="PHOSPHATIDYLINOSITOL-GLYCAN BIOSYNTHESIS CLASS F PROTEIN"/>
    <property type="match status" value="1"/>
</dbReference>
<evidence type="ECO:0000313" key="2">
    <source>
        <dbReference type="EMBL" id="NBA12516.1"/>
    </source>
</evidence>
<organism evidence="2 3">
    <name type="scientific">Weissella confusa</name>
    <name type="common">Lactobacillus confusus</name>
    <dbReference type="NCBI Taxonomy" id="1583"/>
    <lineage>
        <taxon>Bacteria</taxon>
        <taxon>Bacillati</taxon>
        <taxon>Bacillota</taxon>
        <taxon>Bacilli</taxon>
        <taxon>Lactobacillales</taxon>
        <taxon>Lactobacillaceae</taxon>
        <taxon>Weissella</taxon>
    </lineage>
</organism>
<dbReference type="Proteomes" id="UP000719917">
    <property type="component" value="Unassembled WGS sequence"/>
</dbReference>
<keyword evidence="1" id="KW-0560">Oxidoreductase</keyword>